<dbReference type="GO" id="GO:0008270">
    <property type="term" value="F:zinc ion binding"/>
    <property type="evidence" value="ECO:0007669"/>
    <property type="project" value="UniProtKB-KW"/>
</dbReference>
<keyword evidence="1" id="KW-0862">Zinc</keyword>
<organism evidence="4 5">
    <name type="scientific">Patiria miniata</name>
    <name type="common">Bat star</name>
    <name type="synonym">Asterina miniata</name>
    <dbReference type="NCBI Taxonomy" id="46514"/>
    <lineage>
        <taxon>Eukaryota</taxon>
        <taxon>Metazoa</taxon>
        <taxon>Echinodermata</taxon>
        <taxon>Eleutherozoa</taxon>
        <taxon>Asterozoa</taxon>
        <taxon>Asteroidea</taxon>
        <taxon>Valvatacea</taxon>
        <taxon>Valvatida</taxon>
        <taxon>Asterinidae</taxon>
        <taxon>Patiria</taxon>
    </lineage>
</organism>
<keyword evidence="1" id="KW-0863">Zinc-finger</keyword>
<dbReference type="Pfam" id="PF15299">
    <property type="entry name" value="ALS2CR8"/>
    <property type="match status" value="1"/>
</dbReference>
<evidence type="ECO:0000256" key="2">
    <source>
        <dbReference type="SAM" id="MobiDB-lite"/>
    </source>
</evidence>
<feature type="compositionally biased region" description="Polar residues" evidence="2">
    <location>
        <begin position="737"/>
        <end position="746"/>
    </location>
</feature>
<protein>
    <recommendedName>
        <fullName evidence="3">SWIM-type domain-containing protein</fullName>
    </recommendedName>
</protein>
<accession>A0A913ZF58</accession>
<proteinExistence type="predicted"/>
<dbReference type="InterPro" id="IPR018289">
    <property type="entry name" value="MULE_transposase_dom"/>
</dbReference>
<feature type="region of interest" description="Disordered" evidence="2">
    <location>
        <begin position="804"/>
        <end position="838"/>
    </location>
</feature>
<dbReference type="PROSITE" id="PS50966">
    <property type="entry name" value="ZF_SWIM"/>
    <property type="match status" value="1"/>
</dbReference>
<keyword evidence="1" id="KW-0479">Metal-binding</keyword>
<dbReference type="PANTHER" id="PTHR47456">
    <property type="entry name" value="PHD-TYPE DOMAIN-CONTAINING PROTEIN"/>
    <property type="match status" value="1"/>
</dbReference>
<dbReference type="OMA" id="CIADHEE"/>
<name>A0A913ZF58_PATMI</name>
<feature type="compositionally biased region" description="Basic and acidic residues" evidence="2">
    <location>
        <begin position="700"/>
        <end position="713"/>
    </location>
</feature>
<feature type="compositionally biased region" description="Polar residues" evidence="2">
    <location>
        <begin position="719"/>
        <end position="728"/>
    </location>
</feature>
<dbReference type="Pfam" id="PF10551">
    <property type="entry name" value="MULE"/>
    <property type="match status" value="1"/>
</dbReference>
<evidence type="ECO:0000259" key="3">
    <source>
        <dbReference type="PROSITE" id="PS50966"/>
    </source>
</evidence>
<feature type="domain" description="SWIM-type" evidence="3">
    <location>
        <begin position="636"/>
        <end position="672"/>
    </location>
</feature>
<dbReference type="EnsemblMetazoa" id="XM_038193763.1">
    <property type="protein sequence ID" value="XP_038049691.1"/>
    <property type="gene ID" value="LOC119723202"/>
</dbReference>
<reference evidence="4" key="1">
    <citation type="submission" date="2022-11" db="UniProtKB">
        <authorList>
            <consortium name="EnsemblMetazoa"/>
        </authorList>
    </citation>
    <scope>IDENTIFICATION</scope>
</reference>
<feature type="region of interest" description="Disordered" evidence="2">
    <location>
        <begin position="700"/>
        <end position="751"/>
    </location>
</feature>
<dbReference type="OrthoDB" id="5984937at2759"/>
<dbReference type="InterPro" id="IPR007527">
    <property type="entry name" value="Znf_SWIM"/>
</dbReference>
<keyword evidence="5" id="KW-1185">Reference proteome</keyword>
<dbReference type="RefSeq" id="XP_038049691.1">
    <property type="nucleotide sequence ID" value="XM_038193763.1"/>
</dbReference>
<feature type="compositionally biased region" description="Basic residues" evidence="2">
    <location>
        <begin position="814"/>
        <end position="832"/>
    </location>
</feature>
<dbReference type="InterPro" id="IPR029309">
    <property type="entry name" value="CaRF"/>
</dbReference>
<dbReference type="PANTHER" id="PTHR47456:SF1">
    <property type="entry name" value="PHD-TYPE DOMAIN-CONTAINING PROTEIN"/>
    <property type="match status" value="1"/>
</dbReference>
<dbReference type="Proteomes" id="UP000887568">
    <property type="component" value="Unplaced"/>
</dbReference>
<evidence type="ECO:0000256" key="1">
    <source>
        <dbReference type="PROSITE-ProRule" id="PRU00325"/>
    </source>
</evidence>
<dbReference type="Pfam" id="PF04434">
    <property type="entry name" value="SWIM"/>
    <property type="match status" value="1"/>
</dbReference>
<dbReference type="GO" id="GO:0003700">
    <property type="term" value="F:DNA-binding transcription factor activity"/>
    <property type="evidence" value="ECO:0007669"/>
    <property type="project" value="InterPro"/>
</dbReference>
<evidence type="ECO:0000313" key="4">
    <source>
        <dbReference type="EnsemblMetazoa" id="XP_038049691.1"/>
    </source>
</evidence>
<dbReference type="AlphaFoldDB" id="A0A913ZF58"/>
<dbReference type="GeneID" id="119723202"/>
<evidence type="ECO:0000313" key="5">
    <source>
        <dbReference type="Proteomes" id="UP000887568"/>
    </source>
</evidence>
<sequence length="857" mass="99165">MLSKMEWMPSCFRLESQTDNHSFGWVSNEDELNTVLDCHSRASMTSYVFWSDDLKKQSRKLKESRRLLWKLHSIDDGVPLMVDRTIIRSCQYGKPHKRPVKQESMALDPEHAYSSKSKSRFATQTTRKVCCRAQIIIRYVSRFESFKMPLNASRQTRQQALDAIHGSYMSNTSSPVSSTRRIYLQLPKVTAHTGHDVTQEEGFSHRIHPMVKAKIYQLVGSGITSCPLIKTLLDKYIIKDLCRYDMVKPQTSDRAYYPTSRDVKNHIHRALVAGQYSALDVDNTEQKINEWKVTEPTSSFHLRKCQEKSGDEEEDDTGHLFLFVHQTQQQQELLRRYGEMVLLDATYKTSKYALPLFIMAVRTNIGYIPVAEFVLEEETSRSIAEALHVIKEWMNSDDAKKSWEPSYFMTDYSDAEYQAIKKTFPNSKCYLCAFHREQAWLRWSRDSKHQLLPTERETFLTMMRNIASAPTENEYNEAVRCLKESALYRMNKQLQAYVNSKWLTIPERWCQSFFETGFHVQVTTNNGVESLNHSLKSFHLQLRSLGSLSSMLEVLTQDFVSAQMQRYARENWRQSTFNKSYSMKVPDFLHNRPKHVIKHMMSRLENSKVYKKDDVAMTAPRCFKVRSESGKQGQSYEVSLGSADQAPKCECQDWKHTFLPCKHLFAVLSNSNLTWDDLPVSYRESPYLTLQPHWLTHPEDSLHNLHDHDDSGTEKAPCTESSSSQSQDRPVEEPNKQVKSSANEVTTRQHHLQEAIKHLHDASFLCQDADILKTASLQIKYLTEKLSTGFVKDGGLPLHLQKDKTAQMTPRQIPTRRKKKTKVNRPTPKKSVKFTDQRTVQATCDSSCKKMTGESLQ</sequence>